<sequence length="714" mass="75454">MSRRSFLLPPVISVAVLASLMPADPLVEGPLFGWDLVLVVVAPGVLGALLAALGVGRTVTMLLTGLTCFGLLGWRGVTLSPTTDWLEGWGTLTAAGVRSLSTSDLPVQASPEAAWLLLLLAATSWSLTTMFADALDQPAWAIATLALPFGIAALVQPVEIPFHLFLPVALGYAAVLLAAPRPGTSRFEGARWLLGGVAAALAVALTLGVSTFLPMGDKQSWTSDQKDKPIQLSDPTLDLEQNLHLPDPVVVLTYSSSDRAPHYLRTTAMSKLTSNGAQLDSMKLRTGDLSGAYDFPGDRVELNVAMRFPSQYLPIPFSPEGFEADGNWAWDPETLSVVATGDAGETQSTRLDYRTVSVVPKPDAATIARARAGQSPDGDRSLEVPSDVPAQVSDLLAEITEGAETDGEKALALVEFFQSDQFTYTLNAPSGSDTNALASFLLKDRAGYCIHFSISMALLARMLKIPARVAVGFTGGTPEGEGFVVTTDNMHAWPELYFEGLGWVPFEPTKSYDSAGSNQNQEAPAPPSATPTPEAASPSPTLEPSQPQSAEPTPSPSGQVVTPEGGPSGGQGGGALPLILLGVLALVVLLSIPALVRAARGWMRLRSSQEVPVLASSAWREIRDTFTDLGLTWQPGSPVAAVEAMGTDLSRGATERLRAVAELVEQSLYARRAPDLGQLPALTRQVRRLLLADAPGLGRLAAILAPRSLVRRRG</sequence>
<feature type="transmembrane region" description="Helical" evidence="2">
    <location>
        <begin position="113"/>
        <end position="132"/>
    </location>
</feature>
<evidence type="ECO:0000313" key="5">
    <source>
        <dbReference type="Proteomes" id="UP000280819"/>
    </source>
</evidence>
<feature type="transmembrane region" description="Helical" evidence="2">
    <location>
        <begin position="32"/>
        <end position="52"/>
    </location>
</feature>
<feature type="transmembrane region" description="Helical" evidence="2">
    <location>
        <begin position="162"/>
        <end position="180"/>
    </location>
</feature>
<dbReference type="Pfam" id="PF01841">
    <property type="entry name" value="Transglut_core"/>
    <property type="match status" value="1"/>
</dbReference>
<dbReference type="InterPro" id="IPR052901">
    <property type="entry name" value="Bact_TGase-like"/>
</dbReference>
<feature type="transmembrane region" description="Helical" evidence="2">
    <location>
        <begin position="192"/>
        <end position="213"/>
    </location>
</feature>
<evidence type="ECO:0000313" key="4">
    <source>
        <dbReference type="EMBL" id="RRD04934.1"/>
    </source>
</evidence>
<dbReference type="Gene3D" id="3.10.620.30">
    <property type="match status" value="1"/>
</dbReference>
<name>A0A3P1T6D7_9ACTN</name>
<dbReference type="OrthoDB" id="9804023at2"/>
<organism evidence="4 5">
    <name type="scientific">Arachnia propionica</name>
    <dbReference type="NCBI Taxonomy" id="1750"/>
    <lineage>
        <taxon>Bacteria</taxon>
        <taxon>Bacillati</taxon>
        <taxon>Actinomycetota</taxon>
        <taxon>Actinomycetes</taxon>
        <taxon>Propionibacteriales</taxon>
        <taxon>Propionibacteriaceae</taxon>
        <taxon>Arachnia</taxon>
    </lineage>
</organism>
<feature type="region of interest" description="Disordered" evidence="1">
    <location>
        <begin position="512"/>
        <end position="570"/>
    </location>
</feature>
<feature type="compositionally biased region" description="Polar residues" evidence="1">
    <location>
        <begin position="542"/>
        <end position="560"/>
    </location>
</feature>
<feature type="transmembrane region" description="Helical" evidence="2">
    <location>
        <begin position="139"/>
        <end position="156"/>
    </location>
</feature>
<accession>A0A3P1T6D7</accession>
<dbReference type="InterPro" id="IPR002931">
    <property type="entry name" value="Transglutaminase-like"/>
</dbReference>
<keyword evidence="2" id="KW-0472">Membrane</keyword>
<feature type="domain" description="Transglutaminase-like" evidence="3">
    <location>
        <begin position="441"/>
        <end position="510"/>
    </location>
</feature>
<feature type="transmembrane region" description="Helical" evidence="2">
    <location>
        <begin position="575"/>
        <end position="596"/>
    </location>
</feature>
<evidence type="ECO:0000256" key="2">
    <source>
        <dbReference type="SAM" id="Phobius"/>
    </source>
</evidence>
<dbReference type="PANTHER" id="PTHR42736:SF1">
    <property type="entry name" value="PROTEIN-GLUTAMINE GAMMA-GLUTAMYLTRANSFERASE"/>
    <property type="match status" value="1"/>
</dbReference>
<dbReference type="EMBL" id="RQZG01000008">
    <property type="protein sequence ID" value="RRD04934.1"/>
    <property type="molecule type" value="Genomic_DNA"/>
</dbReference>
<keyword evidence="2" id="KW-0812">Transmembrane</keyword>
<gene>
    <name evidence="4" type="ORF">EII34_08375</name>
</gene>
<evidence type="ECO:0000256" key="1">
    <source>
        <dbReference type="SAM" id="MobiDB-lite"/>
    </source>
</evidence>
<dbReference type="SUPFAM" id="SSF54001">
    <property type="entry name" value="Cysteine proteinases"/>
    <property type="match status" value="1"/>
</dbReference>
<reference evidence="4 5" key="1">
    <citation type="submission" date="2018-11" db="EMBL/GenBank/DDBJ databases">
        <title>Genomes From Bacteria Associated with the Canine Oral Cavity: a Test Case for Automated Genome-Based Taxonomic Assignment.</title>
        <authorList>
            <person name="Coil D.A."/>
            <person name="Jospin G."/>
            <person name="Darling A.E."/>
            <person name="Wallis C."/>
            <person name="Davis I.J."/>
            <person name="Harris S."/>
            <person name="Eisen J.A."/>
            <person name="Holcombe L.J."/>
            <person name="O'Flynn C."/>
        </authorList>
    </citation>
    <scope>NUCLEOTIDE SEQUENCE [LARGE SCALE GENOMIC DNA]</scope>
    <source>
        <strain evidence="4 5">OH887_COT-365</strain>
    </source>
</reference>
<feature type="compositionally biased region" description="Low complexity" evidence="1">
    <location>
        <begin position="531"/>
        <end position="540"/>
    </location>
</feature>
<evidence type="ECO:0000259" key="3">
    <source>
        <dbReference type="SMART" id="SM00460"/>
    </source>
</evidence>
<dbReference type="PANTHER" id="PTHR42736">
    <property type="entry name" value="PROTEIN-GLUTAMINE GAMMA-GLUTAMYLTRANSFERASE"/>
    <property type="match status" value="1"/>
</dbReference>
<comment type="caution">
    <text evidence="4">The sequence shown here is derived from an EMBL/GenBank/DDBJ whole genome shotgun (WGS) entry which is preliminary data.</text>
</comment>
<dbReference type="Pfam" id="PF11992">
    <property type="entry name" value="TgpA_N"/>
    <property type="match status" value="1"/>
</dbReference>
<dbReference type="AlphaFoldDB" id="A0A3P1T6D7"/>
<dbReference type="SMART" id="SM00460">
    <property type="entry name" value="TGc"/>
    <property type="match status" value="1"/>
</dbReference>
<dbReference type="RefSeq" id="WP_124844709.1">
    <property type="nucleotide sequence ID" value="NZ_RQZG01000008.1"/>
</dbReference>
<dbReference type="InterPro" id="IPR021878">
    <property type="entry name" value="TgpA_N"/>
</dbReference>
<feature type="compositionally biased region" description="Polar residues" evidence="1">
    <location>
        <begin position="512"/>
        <end position="521"/>
    </location>
</feature>
<feature type="transmembrane region" description="Helical" evidence="2">
    <location>
        <begin position="59"/>
        <end position="77"/>
    </location>
</feature>
<dbReference type="Proteomes" id="UP000280819">
    <property type="component" value="Unassembled WGS sequence"/>
</dbReference>
<proteinExistence type="predicted"/>
<protein>
    <submittedName>
        <fullName evidence="4">Transglutaminase domain-containing protein</fullName>
    </submittedName>
</protein>
<dbReference type="InterPro" id="IPR038765">
    <property type="entry name" value="Papain-like_cys_pep_sf"/>
</dbReference>
<keyword evidence="2" id="KW-1133">Transmembrane helix</keyword>